<evidence type="ECO:0000256" key="1">
    <source>
        <dbReference type="ARBA" id="ARBA00005033"/>
    </source>
</evidence>
<dbReference type="Proteomes" id="UP000005496">
    <property type="component" value="Unassembled WGS sequence"/>
</dbReference>
<dbReference type="EC" id="2.1.2.11" evidence="7"/>
<comment type="similarity">
    <text evidence="2 7">Belongs to the PanB family.</text>
</comment>
<accession>D6SRI2</accession>
<comment type="cofactor">
    <cofactor evidence="7 10">
        <name>Mg(2+)</name>
        <dbReference type="ChEBI" id="CHEBI:18420"/>
    </cofactor>
    <text evidence="7 10">Binds 1 Mg(2+) ion per subunit.</text>
</comment>
<evidence type="ECO:0000313" key="12">
    <source>
        <dbReference type="Proteomes" id="UP000005496"/>
    </source>
</evidence>
<evidence type="ECO:0000256" key="5">
    <source>
        <dbReference type="ARBA" id="ARBA00022679"/>
    </source>
</evidence>
<dbReference type="NCBIfam" id="TIGR00222">
    <property type="entry name" value="panB"/>
    <property type="match status" value="1"/>
</dbReference>
<dbReference type="InterPro" id="IPR015813">
    <property type="entry name" value="Pyrv/PenolPyrv_kinase-like_dom"/>
</dbReference>
<feature type="binding site" evidence="7 10">
    <location>
        <position position="115"/>
    </location>
    <ligand>
        <name>Mg(2+)</name>
        <dbReference type="ChEBI" id="CHEBI:18420"/>
    </ligand>
</feature>
<dbReference type="InterPro" id="IPR003700">
    <property type="entry name" value="Pantoate_hydroxy_MeTrfase"/>
</dbReference>
<feature type="binding site" evidence="7 9">
    <location>
        <position position="113"/>
    </location>
    <ligand>
        <name>3-methyl-2-oxobutanoate</name>
        <dbReference type="ChEBI" id="CHEBI:11851"/>
    </ligand>
</feature>
<dbReference type="NCBIfam" id="NF001452">
    <property type="entry name" value="PRK00311.1"/>
    <property type="match status" value="1"/>
</dbReference>
<evidence type="ECO:0000256" key="10">
    <source>
        <dbReference type="PIRSR" id="PIRSR000388-3"/>
    </source>
</evidence>
<evidence type="ECO:0000256" key="4">
    <source>
        <dbReference type="ARBA" id="ARBA00022655"/>
    </source>
</evidence>
<evidence type="ECO:0000256" key="7">
    <source>
        <dbReference type="HAMAP-Rule" id="MF_00156"/>
    </source>
</evidence>
<dbReference type="Gene3D" id="3.20.20.60">
    <property type="entry name" value="Phosphoenolpyruvate-binding domains"/>
    <property type="match status" value="1"/>
</dbReference>
<comment type="catalytic activity">
    <reaction evidence="7">
        <text>(6R)-5,10-methylene-5,6,7,8-tetrahydrofolate + 3-methyl-2-oxobutanoate + H2O = 2-dehydropantoate + (6S)-5,6,7,8-tetrahydrofolate</text>
        <dbReference type="Rhea" id="RHEA:11824"/>
        <dbReference type="ChEBI" id="CHEBI:11561"/>
        <dbReference type="ChEBI" id="CHEBI:11851"/>
        <dbReference type="ChEBI" id="CHEBI:15377"/>
        <dbReference type="ChEBI" id="CHEBI:15636"/>
        <dbReference type="ChEBI" id="CHEBI:57453"/>
        <dbReference type="EC" id="2.1.2.11"/>
    </reaction>
</comment>
<comment type="pathway">
    <text evidence="1 7">Cofactor biosynthesis; (R)-pantothenate biosynthesis; (R)-pantoate from 3-methyl-2-oxobutanoate: step 1/2.</text>
</comment>
<comment type="subcellular location">
    <subcellularLocation>
        <location evidence="7">Cytoplasm</location>
    </subcellularLocation>
</comment>
<keyword evidence="12" id="KW-1185">Reference proteome</keyword>
<dbReference type="OrthoDB" id="9781789at2"/>
<organism evidence="11 12">
    <name type="scientific">Desulfonatronospira thiodismutans ASO3-1</name>
    <dbReference type="NCBI Taxonomy" id="555779"/>
    <lineage>
        <taxon>Bacteria</taxon>
        <taxon>Pseudomonadati</taxon>
        <taxon>Thermodesulfobacteriota</taxon>
        <taxon>Desulfovibrionia</taxon>
        <taxon>Desulfovibrionales</taxon>
        <taxon>Desulfonatronovibrionaceae</taxon>
        <taxon>Desulfonatronospira</taxon>
    </lineage>
</organism>
<dbReference type="PANTHER" id="PTHR20881">
    <property type="entry name" value="3-METHYL-2-OXOBUTANOATE HYDROXYMETHYLTRANSFERASE"/>
    <property type="match status" value="1"/>
</dbReference>
<gene>
    <name evidence="7" type="primary">panB</name>
    <name evidence="11" type="ORF">Dthio_PD0624</name>
</gene>
<evidence type="ECO:0000256" key="8">
    <source>
        <dbReference type="PIRSR" id="PIRSR000388-1"/>
    </source>
</evidence>
<evidence type="ECO:0000313" key="11">
    <source>
        <dbReference type="EMBL" id="EFI33298.1"/>
    </source>
</evidence>
<dbReference type="GO" id="GO:0015940">
    <property type="term" value="P:pantothenate biosynthetic process"/>
    <property type="evidence" value="ECO:0007669"/>
    <property type="project" value="UniProtKB-UniRule"/>
</dbReference>
<dbReference type="InterPro" id="IPR040442">
    <property type="entry name" value="Pyrv_kinase-like_dom_sf"/>
</dbReference>
<protein>
    <recommendedName>
        <fullName evidence="7">3-methyl-2-oxobutanoate hydroxymethyltransferase</fullName>
        <ecNumber evidence="7">2.1.2.11</ecNumber>
    </recommendedName>
    <alternativeName>
        <fullName evidence="7">Ketopantoate hydroxymethyltransferase</fullName>
        <shortName evidence="7">KPHMT</shortName>
    </alternativeName>
</protein>
<name>D6SRI2_9BACT</name>
<reference evidence="11" key="1">
    <citation type="submission" date="2010-05" db="EMBL/GenBank/DDBJ databases">
        <title>The draft genome of Desulfonatronospira thiodismutans ASO3-1.</title>
        <authorList>
            <consortium name="US DOE Joint Genome Institute (JGI-PGF)"/>
            <person name="Lucas S."/>
            <person name="Copeland A."/>
            <person name="Lapidus A."/>
            <person name="Cheng J.-F."/>
            <person name="Bruce D."/>
            <person name="Goodwin L."/>
            <person name="Pitluck S."/>
            <person name="Chertkov O."/>
            <person name="Brettin T."/>
            <person name="Detter J.C."/>
            <person name="Han C."/>
            <person name="Land M.L."/>
            <person name="Hauser L."/>
            <person name="Kyrpides N."/>
            <person name="Mikhailova N."/>
            <person name="Muyzer G."/>
            <person name="Woyke T."/>
        </authorList>
    </citation>
    <scope>NUCLEOTIDE SEQUENCE [LARGE SCALE GENOMIC DNA]</scope>
    <source>
        <strain evidence="11">ASO3-1</strain>
    </source>
</reference>
<dbReference type="Pfam" id="PF02548">
    <property type="entry name" value="Pantoate_transf"/>
    <property type="match status" value="1"/>
</dbReference>
<comment type="caution">
    <text evidence="11">The sequence shown here is derived from an EMBL/GenBank/DDBJ whole genome shotgun (WGS) entry which is preliminary data.</text>
</comment>
<dbReference type="EMBL" id="ACJN02000003">
    <property type="protein sequence ID" value="EFI33298.1"/>
    <property type="molecule type" value="Genomic_DNA"/>
</dbReference>
<dbReference type="GO" id="GO:0000287">
    <property type="term" value="F:magnesium ion binding"/>
    <property type="evidence" value="ECO:0007669"/>
    <property type="project" value="TreeGrafter"/>
</dbReference>
<dbReference type="eggNOG" id="COG0413">
    <property type="taxonomic scope" value="Bacteria"/>
</dbReference>
<dbReference type="CDD" id="cd06557">
    <property type="entry name" value="KPHMT-like"/>
    <property type="match status" value="1"/>
</dbReference>
<keyword evidence="4 7" id="KW-0566">Pantothenate biosynthesis</keyword>
<keyword evidence="7 10" id="KW-0479">Metal-binding</keyword>
<dbReference type="AlphaFoldDB" id="D6SRI2"/>
<sequence length="266" mass="28436">MPRMTVPEVIKTKGQRKLTMLTAYESAMARFVDQGGIDMILVGDSLAMVVLGHEDTLSVTMDEMLHHTRAVTRVAGNSLIVADLPFMSYQVSVEEAVINAGRMLKEGRAGAVKVEGGDSILPQIQGMVKAGIPVMGHLGLTPQSIAHFGGFKVQGRGEAGEKIVQEARKLEEAGCFSLVLEAVPPGLASRITSSLNIPTIGIGAGLECDGQVLVINDLLGMSTGPGPRFVKKYADLAGVISEAVERYRREVQNGEFPDESHCYKDS</sequence>
<keyword evidence="7 10" id="KW-0460">Magnesium</keyword>
<dbReference type="GO" id="GO:0008168">
    <property type="term" value="F:methyltransferase activity"/>
    <property type="evidence" value="ECO:0007669"/>
    <property type="project" value="UniProtKB-KW"/>
</dbReference>
<keyword evidence="5 7" id="KW-0808">Transferase</keyword>
<dbReference type="GO" id="GO:0003864">
    <property type="term" value="F:3-methyl-2-oxobutanoate hydroxymethyltransferase activity"/>
    <property type="evidence" value="ECO:0007669"/>
    <property type="project" value="UniProtKB-UniRule"/>
</dbReference>
<dbReference type="HAMAP" id="MF_00156">
    <property type="entry name" value="PanB"/>
    <property type="match status" value="1"/>
</dbReference>
<feature type="binding site" evidence="7 10">
    <location>
        <position position="83"/>
    </location>
    <ligand>
        <name>Mg(2+)</name>
        <dbReference type="ChEBI" id="CHEBI:18420"/>
    </ligand>
</feature>
<feature type="active site" description="Proton acceptor" evidence="7 8">
    <location>
        <position position="181"/>
    </location>
</feature>
<dbReference type="GO" id="GO:0032259">
    <property type="term" value="P:methylation"/>
    <property type="evidence" value="ECO:0007669"/>
    <property type="project" value="UniProtKB-KW"/>
</dbReference>
<dbReference type="GO" id="GO:0005737">
    <property type="term" value="C:cytoplasm"/>
    <property type="evidence" value="ECO:0007669"/>
    <property type="project" value="UniProtKB-SubCell"/>
</dbReference>
<proteinExistence type="inferred from homology"/>
<comment type="subunit">
    <text evidence="3 7">Homodecamer; pentamer of dimers.</text>
</comment>
<evidence type="ECO:0000256" key="2">
    <source>
        <dbReference type="ARBA" id="ARBA00008676"/>
    </source>
</evidence>
<evidence type="ECO:0000256" key="9">
    <source>
        <dbReference type="PIRSR" id="PIRSR000388-2"/>
    </source>
</evidence>
<dbReference type="UniPathway" id="UPA00028">
    <property type="reaction ID" value="UER00003"/>
</dbReference>
<evidence type="ECO:0000256" key="6">
    <source>
        <dbReference type="ARBA" id="ARBA00056497"/>
    </source>
</evidence>
<comment type="function">
    <text evidence="6 7">Catalyzes the reversible reaction in which hydroxymethyl group from 5,10-methylenetetrahydrofolate is transferred onto alpha-ketoisovalerate to form ketopantoate.</text>
</comment>
<dbReference type="PIRSF" id="PIRSF000388">
    <property type="entry name" value="Pantoate_hydroxy_MeTrfase"/>
    <property type="match status" value="1"/>
</dbReference>
<feature type="binding site" evidence="7 9">
    <location>
        <position position="83"/>
    </location>
    <ligand>
        <name>3-methyl-2-oxobutanoate</name>
        <dbReference type="ChEBI" id="CHEBI:11851"/>
    </ligand>
</feature>
<feature type="binding site" evidence="7 10">
    <location>
        <position position="44"/>
    </location>
    <ligand>
        <name>Mg(2+)</name>
        <dbReference type="ChEBI" id="CHEBI:18420"/>
    </ligand>
</feature>
<dbReference type="PANTHER" id="PTHR20881:SF0">
    <property type="entry name" value="3-METHYL-2-OXOBUTANOATE HYDROXYMETHYLTRANSFERASE"/>
    <property type="match status" value="1"/>
</dbReference>
<dbReference type="SUPFAM" id="SSF51621">
    <property type="entry name" value="Phosphoenolpyruvate/pyruvate domain"/>
    <property type="match status" value="1"/>
</dbReference>
<keyword evidence="7" id="KW-0963">Cytoplasm</keyword>
<evidence type="ECO:0000256" key="3">
    <source>
        <dbReference type="ARBA" id="ARBA00011424"/>
    </source>
</evidence>
<feature type="binding site" evidence="7 9">
    <location>
        <begin position="44"/>
        <end position="45"/>
    </location>
    <ligand>
        <name>3-methyl-2-oxobutanoate</name>
        <dbReference type="ChEBI" id="CHEBI:11851"/>
    </ligand>
</feature>
<dbReference type="FunFam" id="3.20.20.60:FF:000003">
    <property type="entry name" value="3-methyl-2-oxobutanoate hydroxymethyltransferase"/>
    <property type="match status" value="1"/>
</dbReference>